<keyword evidence="2" id="KW-1185">Reference proteome</keyword>
<accession>A0A1H1L9E1</accession>
<gene>
    <name evidence="1" type="ORF">SAMN04489751_0173</name>
</gene>
<protein>
    <submittedName>
        <fullName evidence="1">Uncharacterized protein</fullName>
    </submittedName>
</protein>
<evidence type="ECO:0000313" key="1">
    <source>
        <dbReference type="EMBL" id="SDR71221.1"/>
    </source>
</evidence>
<evidence type="ECO:0000313" key="2">
    <source>
        <dbReference type="Proteomes" id="UP000199700"/>
    </source>
</evidence>
<dbReference type="EMBL" id="LT629739">
    <property type="protein sequence ID" value="SDR71221.1"/>
    <property type="molecule type" value="Genomic_DNA"/>
</dbReference>
<organism evidence="1 2">
    <name type="scientific">Brevibacterium sandarakinum</name>
    <dbReference type="NCBI Taxonomy" id="629680"/>
    <lineage>
        <taxon>Bacteria</taxon>
        <taxon>Bacillati</taxon>
        <taxon>Actinomycetota</taxon>
        <taxon>Actinomycetes</taxon>
        <taxon>Micrococcales</taxon>
        <taxon>Brevibacteriaceae</taxon>
        <taxon>Brevibacterium</taxon>
    </lineage>
</organism>
<name>A0A1H1L9E1_BRESA</name>
<dbReference type="RefSeq" id="WP_231938958.1">
    <property type="nucleotide sequence ID" value="NZ_LT629739.1"/>
</dbReference>
<sequence length="164" mass="18098">MIRDGTKTLDVETIETEPECFVLVTPHIRPRRSQYLDLGGGTLRGVHIQRALVAGEEVDEPGTTGAIGIEAWQSYAHGHKGDRPKLDRGVVTLGLEDDPFDYRMTKSGLIIIVRNGRTVMEIGGKKASALIAKLGAGYESDQQLLARVTGNYRRGNERHINRPH</sequence>
<reference evidence="1" key="1">
    <citation type="submission" date="2016-10" db="EMBL/GenBank/DDBJ databases">
        <authorList>
            <person name="Varghese N."/>
            <person name="Submissions S."/>
        </authorList>
    </citation>
    <scope>NUCLEOTIDE SEQUENCE [LARGE SCALE GENOMIC DNA]</scope>
    <source>
        <strain evidence="1">DSM 22082</strain>
    </source>
</reference>
<dbReference type="Proteomes" id="UP000199700">
    <property type="component" value="Chromosome"/>
</dbReference>
<proteinExistence type="predicted"/>
<dbReference type="AlphaFoldDB" id="A0A1H1L9E1"/>
<dbReference type="STRING" id="629680.SAMN04489751_0173"/>